<keyword evidence="1" id="KW-0812">Transmembrane</keyword>
<evidence type="ECO:0000256" key="2">
    <source>
        <dbReference type="SAM" id="SignalP"/>
    </source>
</evidence>
<dbReference type="RefSeq" id="WP_161337188.1">
    <property type="nucleotide sequence ID" value="NZ_JBHSDG010000002.1"/>
</dbReference>
<organism evidence="3 4">
    <name type="scientific">Sneathiella chungangensis</name>
    <dbReference type="NCBI Taxonomy" id="1418234"/>
    <lineage>
        <taxon>Bacteria</taxon>
        <taxon>Pseudomonadati</taxon>
        <taxon>Pseudomonadota</taxon>
        <taxon>Alphaproteobacteria</taxon>
        <taxon>Sneathiellales</taxon>
        <taxon>Sneathiellaceae</taxon>
        <taxon>Sneathiella</taxon>
    </lineage>
</organism>
<comment type="caution">
    <text evidence="3">The sequence shown here is derived from an EMBL/GenBank/DDBJ whole genome shotgun (WGS) entry which is preliminary data.</text>
</comment>
<evidence type="ECO:0000313" key="3">
    <source>
        <dbReference type="EMBL" id="MZR20759.1"/>
    </source>
</evidence>
<evidence type="ECO:0008006" key="5">
    <source>
        <dbReference type="Google" id="ProtNLM"/>
    </source>
</evidence>
<keyword evidence="1" id="KW-1133">Transmembrane helix</keyword>
<protein>
    <recommendedName>
        <fullName evidence="5">VPLPA-CTERM sorting domain-containing protein</fullName>
    </recommendedName>
</protein>
<gene>
    <name evidence="3" type="ORF">GQF03_00265</name>
</gene>
<dbReference type="EMBL" id="WTVA01000001">
    <property type="protein sequence ID" value="MZR20759.1"/>
    <property type="molecule type" value="Genomic_DNA"/>
</dbReference>
<keyword evidence="2" id="KW-0732">Signal</keyword>
<dbReference type="AlphaFoldDB" id="A0A845M7Y1"/>
<keyword evidence="4" id="KW-1185">Reference proteome</keyword>
<feature type="chain" id="PRO_5032834308" description="VPLPA-CTERM sorting domain-containing protein" evidence="2">
    <location>
        <begin position="22"/>
        <end position="206"/>
    </location>
</feature>
<evidence type="ECO:0000256" key="1">
    <source>
        <dbReference type="SAM" id="Phobius"/>
    </source>
</evidence>
<sequence>MKKLLGLALLGSLVFAGAADAAFYRVDFSGAVISNGSVSGSYDGYFTYDTDGLNLDGSNGTAATPDGADDLPSAGFESELLFNYSFPGVGGSFDENSGGVGYLSFSSGKLINWFIGGNTRSLNTVFLGGPNNDSFDLGLCGNCSNFSGYLATLNYDEVPLTFPNWQVTEISAVPLPAAVWAFGAGLLGLLGLKRRRKMKMLRTATA</sequence>
<proteinExistence type="predicted"/>
<name>A0A845M7Y1_9PROT</name>
<feature type="signal peptide" evidence="2">
    <location>
        <begin position="1"/>
        <end position="21"/>
    </location>
</feature>
<feature type="transmembrane region" description="Helical" evidence="1">
    <location>
        <begin position="173"/>
        <end position="192"/>
    </location>
</feature>
<reference evidence="3 4" key="1">
    <citation type="journal article" date="2014" name="Int. J. Syst. Evol. Microbiol.">
        <title>Sneathiella chungangensis sp. nov., isolated from a marine sand, and emended description of the genus Sneathiella.</title>
        <authorList>
            <person name="Siamphan C."/>
            <person name="Kim H."/>
            <person name="Lee J.S."/>
            <person name="Kim W."/>
        </authorList>
    </citation>
    <scope>NUCLEOTIDE SEQUENCE [LARGE SCALE GENOMIC DNA]</scope>
    <source>
        <strain evidence="3 4">KCTC 32476</strain>
    </source>
</reference>
<accession>A0A845M7Y1</accession>
<evidence type="ECO:0000313" key="4">
    <source>
        <dbReference type="Proteomes" id="UP000445696"/>
    </source>
</evidence>
<dbReference type="Proteomes" id="UP000445696">
    <property type="component" value="Unassembled WGS sequence"/>
</dbReference>
<keyword evidence="1" id="KW-0472">Membrane</keyword>